<comment type="caution">
    <text evidence="3">The sequence shown here is derived from an EMBL/GenBank/DDBJ whole genome shotgun (WGS) entry which is preliminary data.</text>
</comment>
<dbReference type="GO" id="GO:0030246">
    <property type="term" value="F:carbohydrate binding"/>
    <property type="evidence" value="ECO:0007669"/>
    <property type="project" value="InterPro"/>
</dbReference>
<sequence length="927" mass="104012">MPTRRLPSDTRLETPARRFTRPLLLLASVPFLAGLGAVLVSALAPASGIPILGGTLERVLGSPLLGAVASEARPVLAPLLEVFVTDAQAQEYSTRSYQTRRIEGAPPVLDGRVDDDVWNLVEWAGEFREHSPNRGEDPSQQTAFKILYDDNALYVAYRAFDDHPEEISSQTTRRDWFPGDWVEINIDSRFDQRTAFSFTSSVSGVRGDEFISQDGDNWDGDWDPIWTLRTAIDDRGWTAEVEIPLSQLRFSDQDEQVWGIQVTRRVFREEERSCWQPIPLDTPGWVSRFGELHGIRGLRPERQVEILPYAVTRAERFPRVKDDPFATGSDESLALGVDGKLGVLGNLTLDFTINPDFGQVEADPSEVNLSAFETFFSEKRPFFIEGSDILEYRLAPAVTGGSFTQDRLFYSRRIGRAPRYFPGDDGAHVDMPENSSIIGAAKLTGKTKSGLSVGVLESVTARERADVEQSGVRSQETVEPTTNFFVGRVRQDLRNGQTVMGAMVTAVNRNIQDEPLAFLHDAAYSGGVDFLHMVADRRYYVEGNVSFSRVEGDPVSIRLDQLSSARYYQRPDASYVDFDSTRTSLSGTAGSVRVGKSGGGITRFQTGVAWRSPGFETNDMGFLRRADEINQFTWGALSFNQPFSIFNRIQWNANQWTNYDYGGTNTSNAVNTNFNLNFRNNWSTGAGMTRNFDYVSNTALRGGPSSKWPGSWERSFWVNSDSRKPVSYGFGGGRTTADENSAKDTNYWVDVNWRPNGQMRLSLSPSYSTYDTDLQYVTTRNRDSADPGYMFAALDQETAACTFRLDYAIAPDLTVQLYGQPFLATGRYHDFKQVTDPKADRYEDRFVSISDEEADGLDRSFNFRDFNSNVVVRWEFQPGSLLYLVWNQSRQGSGDDPTLSVGDDVDGLFNVQPHDIFLIKVSRWFSL</sequence>
<accession>A0A956NDP4</accession>
<organism evidence="3 4">
    <name type="scientific">Eiseniibacteriota bacterium</name>
    <dbReference type="NCBI Taxonomy" id="2212470"/>
    <lineage>
        <taxon>Bacteria</taxon>
        <taxon>Candidatus Eiseniibacteriota</taxon>
    </lineage>
</organism>
<evidence type="ECO:0000259" key="1">
    <source>
        <dbReference type="Pfam" id="PF06452"/>
    </source>
</evidence>
<dbReference type="GO" id="GO:0016052">
    <property type="term" value="P:carbohydrate catabolic process"/>
    <property type="evidence" value="ECO:0007669"/>
    <property type="project" value="InterPro"/>
</dbReference>
<dbReference type="InterPro" id="IPR010502">
    <property type="entry name" value="Carb-bd_dom_fam9"/>
</dbReference>
<evidence type="ECO:0000313" key="3">
    <source>
        <dbReference type="EMBL" id="MCA9755550.1"/>
    </source>
</evidence>
<gene>
    <name evidence="3" type="ORF">KDA27_07090</name>
</gene>
<evidence type="ECO:0008006" key="5">
    <source>
        <dbReference type="Google" id="ProtNLM"/>
    </source>
</evidence>
<feature type="domain" description="Carbohydrate-binding" evidence="1">
    <location>
        <begin position="109"/>
        <end position="262"/>
    </location>
</feature>
<feature type="domain" description="DUF5916" evidence="2">
    <location>
        <begin position="305"/>
        <end position="922"/>
    </location>
</feature>
<dbReference type="Pfam" id="PF19313">
    <property type="entry name" value="DUF5916"/>
    <property type="match status" value="1"/>
</dbReference>
<dbReference type="SUPFAM" id="SSF49344">
    <property type="entry name" value="CBD9-like"/>
    <property type="match status" value="1"/>
</dbReference>
<dbReference type="EMBL" id="JAGQHS010000025">
    <property type="protein sequence ID" value="MCA9755550.1"/>
    <property type="molecule type" value="Genomic_DNA"/>
</dbReference>
<dbReference type="CDD" id="cd09618">
    <property type="entry name" value="CBM9_like_2"/>
    <property type="match status" value="1"/>
</dbReference>
<reference evidence="3" key="2">
    <citation type="journal article" date="2021" name="Microbiome">
        <title>Successional dynamics and alternative stable states in a saline activated sludge microbial community over 9 years.</title>
        <authorList>
            <person name="Wang Y."/>
            <person name="Ye J."/>
            <person name="Ju F."/>
            <person name="Liu L."/>
            <person name="Boyd J.A."/>
            <person name="Deng Y."/>
            <person name="Parks D.H."/>
            <person name="Jiang X."/>
            <person name="Yin X."/>
            <person name="Woodcroft B.J."/>
            <person name="Tyson G.W."/>
            <person name="Hugenholtz P."/>
            <person name="Polz M.F."/>
            <person name="Zhang T."/>
        </authorList>
    </citation>
    <scope>NUCLEOTIDE SEQUENCE</scope>
    <source>
        <strain evidence="3">HKST-UBA02</strain>
    </source>
</reference>
<dbReference type="Proteomes" id="UP000739538">
    <property type="component" value="Unassembled WGS sequence"/>
</dbReference>
<dbReference type="InterPro" id="IPR045670">
    <property type="entry name" value="DUF5916"/>
</dbReference>
<name>A0A956NDP4_UNCEI</name>
<dbReference type="Gene3D" id="2.60.40.1190">
    <property type="match status" value="1"/>
</dbReference>
<reference evidence="3" key="1">
    <citation type="submission" date="2020-04" db="EMBL/GenBank/DDBJ databases">
        <authorList>
            <person name="Zhang T."/>
        </authorList>
    </citation>
    <scope>NUCLEOTIDE SEQUENCE</scope>
    <source>
        <strain evidence="3">HKST-UBA02</strain>
    </source>
</reference>
<protein>
    <recommendedName>
        <fullName evidence="5">Carbohydrate binding family 9 domain-containing protein</fullName>
    </recommendedName>
</protein>
<dbReference type="Pfam" id="PF06452">
    <property type="entry name" value="CBM9_1"/>
    <property type="match status" value="1"/>
</dbReference>
<evidence type="ECO:0000313" key="4">
    <source>
        <dbReference type="Proteomes" id="UP000739538"/>
    </source>
</evidence>
<dbReference type="AlphaFoldDB" id="A0A956NDP4"/>
<evidence type="ECO:0000259" key="2">
    <source>
        <dbReference type="Pfam" id="PF19313"/>
    </source>
</evidence>
<dbReference type="GO" id="GO:0004553">
    <property type="term" value="F:hydrolase activity, hydrolyzing O-glycosyl compounds"/>
    <property type="evidence" value="ECO:0007669"/>
    <property type="project" value="InterPro"/>
</dbReference>
<proteinExistence type="predicted"/>